<accession>A0A8T1YB61</accession>
<evidence type="ECO:0000313" key="2">
    <source>
        <dbReference type="EMBL" id="KAG7550517.1"/>
    </source>
</evidence>
<proteinExistence type="predicted"/>
<sequence length="56" mass="6555">LIRPDRVDLLLSLLDVLKPVLQICGLQQIFISDYVQSNEKKTCFQHIKIACSRFYM</sequence>
<gene>
    <name evidence="2" type="ORF">ISN45_Aa06g012900</name>
    <name evidence="1" type="ORF">ISN45_Aa07g032260</name>
</gene>
<dbReference type="EMBL" id="JAEFBK010000011">
    <property type="protein sequence ID" value="KAG7550517.1"/>
    <property type="molecule type" value="Genomic_DNA"/>
</dbReference>
<dbReference type="EMBL" id="JAEFBK010000012">
    <property type="protein sequence ID" value="KAG7543308.1"/>
    <property type="molecule type" value="Genomic_DNA"/>
</dbReference>
<reference evidence="1 3" key="1">
    <citation type="submission" date="2020-12" db="EMBL/GenBank/DDBJ databases">
        <title>Concerted genomic and epigenomic changes stabilize Arabidopsis allopolyploids.</title>
        <authorList>
            <person name="Chen Z."/>
        </authorList>
    </citation>
    <scope>NUCLEOTIDE SEQUENCE [LARGE SCALE GENOMIC DNA]</scope>
    <source>
        <strain evidence="1">Allo738</strain>
        <tissue evidence="1">Leaf</tissue>
    </source>
</reference>
<dbReference type="Proteomes" id="UP000694240">
    <property type="component" value="Chromosome 11"/>
</dbReference>
<protein>
    <submittedName>
        <fullName evidence="1">Uncharacterized protein</fullName>
    </submittedName>
</protein>
<dbReference type="AlphaFoldDB" id="A0A8T1YB61"/>
<evidence type="ECO:0000313" key="1">
    <source>
        <dbReference type="EMBL" id="KAG7543308.1"/>
    </source>
</evidence>
<organism evidence="1 3">
    <name type="scientific">Arabidopsis thaliana x Arabidopsis arenosa</name>
    <dbReference type="NCBI Taxonomy" id="1240361"/>
    <lineage>
        <taxon>Eukaryota</taxon>
        <taxon>Viridiplantae</taxon>
        <taxon>Streptophyta</taxon>
        <taxon>Embryophyta</taxon>
        <taxon>Tracheophyta</taxon>
        <taxon>Spermatophyta</taxon>
        <taxon>Magnoliopsida</taxon>
        <taxon>eudicotyledons</taxon>
        <taxon>Gunneridae</taxon>
        <taxon>Pentapetalae</taxon>
        <taxon>rosids</taxon>
        <taxon>malvids</taxon>
        <taxon>Brassicales</taxon>
        <taxon>Brassicaceae</taxon>
        <taxon>Camelineae</taxon>
        <taxon>Arabidopsis</taxon>
    </lineage>
</organism>
<keyword evidence="3" id="KW-1185">Reference proteome</keyword>
<name>A0A8T1YB61_9BRAS</name>
<dbReference type="Proteomes" id="UP000694240">
    <property type="component" value="Chromosome 12"/>
</dbReference>
<evidence type="ECO:0000313" key="3">
    <source>
        <dbReference type="Proteomes" id="UP000694240"/>
    </source>
</evidence>
<comment type="caution">
    <text evidence="1">The sequence shown here is derived from an EMBL/GenBank/DDBJ whole genome shotgun (WGS) entry which is preliminary data.</text>
</comment>
<feature type="non-terminal residue" evidence="1">
    <location>
        <position position="1"/>
    </location>
</feature>